<gene>
    <name evidence="1" type="ORF">C9I89_04135</name>
</gene>
<dbReference type="AlphaFoldDB" id="A0A2T3N308"/>
<evidence type="ECO:0000313" key="1">
    <source>
        <dbReference type="EMBL" id="PSW06731.1"/>
    </source>
</evidence>
<name>A0A2T3N308_9GAMM</name>
<accession>A0A2T3N308</accession>
<organism evidence="1 2">
    <name type="scientific">Photobacterium lipolyticum</name>
    <dbReference type="NCBI Taxonomy" id="266810"/>
    <lineage>
        <taxon>Bacteria</taxon>
        <taxon>Pseudomonadati</taxon>
        <taxon>Pseudomonadota</taxon>
        <taxon>Gammaproteobacteria</taxon>
        <taxon>Vibrionales</taxon>
        <taxon>Vibrionaceae</taxon>
        <taxon>Photobacterium</taxon>
    </lineage>
</organism>
<sequence>MLNWKRTAYRLKATNVIYSKLMTIQPSFKFNGEMSLIKILKNYLFCYDRSEVMNDRFKLFFLSYASRLNIAQFVSFWEELDKGN</sequence>
<comment type="caution">
    <text evidence="1">The sequence shown here is derived from an EMBL/GenBank/DDBJ whole genome shotgun (WGS) entry which is preliminary data.</text>
</comment>
<keyword evidence="2" id="KW-1185">Reference proteome</keyword>
<evidence type="ECO:0000313" key="2">
    <source>
        <dbReference type="Proteomes" id="UP000240904"/>
    </source>
</evidence>
<reference evidence="1 2" key="1">
    <citation type="submission" date="2018-03" db="EMBL/GenBank/DDBJ databases">
        <title>Whole genome sequencing of Histamine producing bacteria.</title>
        <authorList>
            <person name="Butler K."/>
        </authorList>
    </citation>
    <scope>NUCLEOTIDE SEQUENCE [LARGE SCALE GENOMIC DNA]</scope>
    <source>
        <strain evidence="1 2">DSM 16190</strain>
    </source>
</reference>
<dbReference type="Proteomes" id="UP000240904">
    <property type="component" value="Unassembled WGS sequence"/>
</dbReference>
<proteinExistence type="predicted"/>
<dbReference type="EMBL" id="PYMC01000002">
    <property type="protein sequence ID" value="PSW06731.1"/>
    <property type="molecule type" value="Genomic_DNA"/>
</dbReference>
<protein>
    <submittedName>
        <fullName evidence="1">Uncharacterized protein</fullName>
    </submittedName>
</protein>